<proteinExistence type="predicted"/>
<feature type="region of interest" description="Disordered" evidence="1">
    <location>
        <begin position="1"/>
        <end position="23"/>
    </location>
</feature>
<feature type="compositionally biased region" description="Acidic residues" evidence="1">
    <location>
        <begin position="1"/>
        <end position="14"/>
    </location>
</feature>
<gene>
    <name evidence="2" type="ORF">KIPB_000368</name>
</gene>
<protein>
    <submittedName>
        <fullName evidence="2">Uncharacterized protein</fullName>
    </submittedName>
</protein>
<evidence type="ECO:0000256" key="1">
    <source>
        <dbReference type="SAM" id="MobiDB-lite"/>
    </source>
</evidence>
<sequence length="168" mass="19468">MVKEECDSDPEVQGEQESKEEMTEEELIVADEEFLDFCELCEAFLKALIALGIKKLAHSWNFEVTPEQHFQADAALRLAEDLELDTLNGAERLKLAKGTVKLQMIPEFIWVIWYSCNAEIEGINWEGEKVYPAEGEEKQTEYDALAWEWVVKQTLREGLLNRTLVRYH</sequence>
<dbReference type="Proteomes" id="UP000265618">
    <property type="component" value="Unassembled WGS sequence"/>
</dbReference>
<evidence type="ECO:0000313" key="3">
    <source>
        <dbReference type="Proteomes" id="UP000265618"/>
    </source>
</evidence>
<comment type="caution">
    <text evidence="2">The sequence shown here is derived from an EMBL/GenBank/DDBJ whole genome shotgun (WGS) entry which is preliminary data.</text>
</comment>
<dbReference type="EMBL" id="BDIP01000042">
    <property type="protein sequence ID" value="GIQ79690.1"/>
    <property type="molecule type" value="Genomic_DNA"/>
</dbReference>
<keyword evidence="3" id="KW-1185">Reference proteome</keyword>
<evidence type="ECO:0000313" key="2">
    <source>
        <dbReference type="EMBL" id="GIQ79690.1"/>
    </source>
</evidence>
<dbReference type="AlphaFoldDB" id="A0A9K3CNP2"/>
<reference evidence="2 3" key="1">
    <citation type="journal article" date="2018" name="PLoS ONE">
        <title>The draft genome of Kipferlia bialata reveals reductive genome evolution in fornicate parasites.</title>
        <authorList>
            <person name="Tanifuji G."/>
            <person name="Takabayashi S."/>
            <person name="Kume K."/>
            <person name="Takagi M."/>
            <person name="Nakayama T."/>
            <person name="Kamikawa R."/>
            <person name="Inagaki Y."/>
            <person name="Hashimoto T."/>
        </authorList>
    </citation>
    <scope>NUCLEOTIDE SEQUENCE [LARGE SCALE GENOMIC DNA]</scope>
    <source>
        <strain evidence="2">NY0173</strain>
    </source>
</reference>
<accession>A0A9K3CNP2</accession>
<organism evidence="2 3">
    <name type="scientific">Kipferlia bialata</name>
    <dbReference type="NCBI Taxonomy" id="797122"/>
    <lineage>
        <taxon>Eukaryota</taxon>
        <taxon>Metamonada</taxon>
        <taxon>Carpediemonas-like organisms</taxon>
        <taxon>Kipferlia</taxon>
    </lineage>
</organism>
<name>A0A9K3CNP2_9EUKA</name>